<feature type="transmembrane region" description="Helical" evidence="2">
    <location>
        <begin position="244"/>
        <end position="267"/>
    </location>
</feature>
<keyword evidence="2" id="KW-0472">Membrane</keyword>
<protein>
    <submittedName>
        <fullName evidence="3">Uncharacterized protein</fullName>
    </submittedName>
</protein>
<dbReference type="EMBL" id="JARBHB010000013">
    <property type="protein sequence ID" value="KAJ8869669.1"/>
    <property type="molecule type" value="Genomic_DNA"/>
</dbReference>
<comment type="caution">
    <text evidence="3">The sequence shown here is derived from an EMBL/GenBank/DDBJ whole genome shotgun (WGS) entry which is preliminary data.</text>
</comment>
<evidence type="ECO:0000313" key="4">
    <source>
        <dbReference type="Proteomes" id="UP001159363"/>
    </source>
</evidence>
<proteinExistence type="predicted"/>
<keyword evidence="2" id="KW-1133">Transmembrane helix</keyword>
<gene>
    <name evidence="3" type="ORF">PR048_028662</name>
</gene>
<evidence type="ECO:0000256" key="2">
    <source>
        <dbReference type="SAM" id="Phobius"/>
    </source>
</evidence>
<accession>A0ABQ9GEY2</accession>
<organism evidence="3 4">
    <name type="scientific">Dryococelus australis</name>
    <dbReference type="NCBI Taxonomy" id="614101"/>
    <lineage>
        <taxon>Eukaryota</taxon>
        <taxon>Metazoa</taxon>
        <taxon>Ecdysozoa</taxon>
        <taxon>Arthropoda</taxon>
        <taxon>Hexapoda</taxon>
        <taxon>Insecta</taxon>
        <taxon>Pterygota</taxon>
        <taxon>Neoptera</taxon>
        <taxon>Polyneoptera</taxon>
        <taxon>Phasmatodea</taxon>
        <taxon>Verophasmatodea</taxon>
        <taxon>Anareolatae</taxon>
        <taxon>Phasmatidae</taxon>
        <taxon>Eurycanthinae</taxon>
        <taxon>Dryococelus</taxon>
    </lineage>
</organism>
<feature type="region of interest" description="Disordered" evidence="1">
    <location>
        <begin position="122"/>
        <end position="157"/>
    </location>
</feature>
<evidence type="ECO:0000256" key="1">
    <source>
        <dbReference type="SAM" id="MobiDB-lite"/>
    </source>
</evidence>
<keyword evidence="4" id="KW-1185">Reference proteome</keyword>
<sequence length="381" mass="43104">MEQPRYTSRLNPQLAIMTTFVDVEGMLSTMSIPPSRLPTFRRPEKISQFIINKYRLRDSSDYGEAKANLYTTIVDVHVVRREHWAPVQGLAVSGVGALAVRGNVARIAPAFLRLRRGKERSRRWLSSLDRRNPKEDSRETGELMKERGGGGETRNLKNAGCTSARRVNAGLMTNPALSVPSSAAKHRARQILAAELYSGAGMSPPPCDKGTWPRRQCLSRPLWTGSDVLVLVCRVQGYAGRDSLILPMILGAVTILLLLAVCACYAVKRRRQKTLRRKTIGVSRQPLYSSTVALRARLHGIIAINYRRANAPLLQAALAAAPECRCRKFTLGCQRGNLWRKLNSLIDFKLTFWYLWTLRKTEVLKLRAFEMWCWRRHLRIP</sequence>
<keyword evidence="2" id="KW-0812">Transmembrane</keyword>
<name>A0ABQ9GEY2_9NEOP</name>
<reference evidence="3 4" key="1">
    <citation type="submission" date="2023-02" db="EMBL/GenBank/DDBJ databases">
        <title>LHISI_Scaffold_Assembly.</title>
        <authorList>
            <person name="Stuart O.P."/>
            <person name="Cleave R."/>
            <person name="Magrath M.J.L."/>
            <person name="Mikheyev A.S."/>
        </authorList>
    </citation>
    <scope>NUCLEOTIDE SEQUENCE [LARGE SCALE GENOMIC DNA]</scope>
    <source>
        <strain evidence="3">Daus_M_001</strain>
        <tissue evidence="3">Leg muscle</tissue>
    </source>
</reference>
<evidence type="ECO:0000313" key="3">
    <source>
        <dbReference type="EMBL" id="KAJ8869669.1"/>
    </source>
</evidence>
<feature type="compositionally biased region" description="Basic and acidic residues" evidence="1">
    <location>
        <begin position="128"/>
        <end position="149"/>
    </location>
</feature>
<dbReference type="Proteomes" id="UP001159363">
    <property type="component" value="Chromosome 12"/>
</dbReference>